<dbReference type="AlphaFoldDB" id="A0A915HV62"/>
<proteinExistence type="predicted"/>
<name>A0A915HV62_ROMCU</name>
<evidence type="ECO:0000313" key="2">
    <source>
        <dbReference type="WBParaSite" id="nRc.2.0.1.t05789-RA"/>
    </source>
</evidence>
<reference evidence="2" key="1">
    <citation type="submission" date="2022-11" db="UniProtKB">
        <authorList>
            <consortium name="WormBaseParasite"/>
        </authorList>
    </citation>
    <scope>IDENTIFICATION</scope>
</reference>
<dbReference type="Proteomes" id="UP000887565">
    <property type="component" value="Unplaced"/>
</dbReference>
<organism evidence="1 2">
    <name type="scientific">Romanomermis culicivorax</name>
    <name type="common">Nematode worm</name>
    <dbReference type="NCBI Taxonomy" id="13658"/>
    <lineage>
        <taxon>Eukaryota</taxon>
        <taxon>Metazoa</taxon>
        <taxon>Ecdysozoa</taxon>
        <taxon>Nematoda</taxon>
        <taxon>Enoplea</taxon>
        <taxon>Dorylaimia</taxon>
        <taxon>Mermithida</taxon>
        <taxon>Mermithoidea</taxon>
        <taxon>Mermithidae</taxon>
        <taxon>Romanomermis</taxon>
    </lineage>
</organism>
<keyword evidence="1" id="KW-1185">Reference proteome</keyword>
<dbReference type="WBParaSite" id="nRc.2.0.1.t05789-RA">
    <property type="protein sequence ID" value="nRc.2.0.1.t05789-RA"/>
    <property type="gene ID" value="nRc.2.0.1.g05789"/>
</dbReference>
<protein>
    <submittedName>
        <fullName evidence="2">Uncharacterized protein</fullName>
    </submittedName>
</protein>
<sequence length="67" mass="7724">MEHQFMLDKNIALFVVAEVSPHTKQFELEDPFFCCLSNYISDQKPFLGPKDTAAYCQQIGVANNRQR</sequence>
<evidence type="ECO:0000313" key="1">
    <source>
        <dbReference type="Proteomes" id="UP000887565"/>
    </source>
</evidence>
<accession>A0A915HV62</accession>